<comment type="caution">
    <text evidence="1">The sequence shown here is derived from an EMBL/GenBank/DDBJ whole genome shotgun (WGS) entry which is preliminary data.</text>
</comment>
<evidence type="ECO:0000313" key="1">
    <source>
        <dbReference type="EMBL" id="GAH85020.1"/>
    </source>
</evidence>
<proteinExistence type="predicted"/>
<dbReference type="AlphaFoldDB" id="X1JUF5"/>
<organism evidence="1">
    <name type="scientific">marine sediment metagenome</name>
    <dbReference type="NCBI Taxonomy" id="412755"/>
    <lineage>
        <taxon>unclassified sequences</taxon>
        <taxon>metagenomes</taxon>
        <taxon>ecological metagenomes</taxon>
    </lineage>
</organism>
<feature type="non-terminal residue" evidence="1">
    <location>
        <position position="1"/>
    </location>
</feature>
<feature type="non-terminal residue" evidence="1">
    <location>
        <position position="156"/>
    </location>
</feature>
<accession>X1JUF5</accession>
<dbReference type="EMBL" id="BARU01045143">
    <property type="protein sequence ID" value="GAH85020.1"/>
    <property type="molecule type" value="Genomic_DNA"/>
</dbReference>
<gene>
    <name evidence="1" type="ORF">S03H2_68614</name>
</gene>
<name>X1JUF5_9ZZZZ</name>
<reference evidence="1" key="1">
    <citation type="journal article" date="2014" name="Front. Microbiol.">
        <title>High frequency of phylogenetically diverse reductive dehalogenase-homologous genes in deep subseafloor sedimentary metagenomes.</title>
        <authorList>
            <person name="Kawai M."/>
            <person name="Futagami T."/>
            <person name="Toyoda A."/>
            <person name="Takaki Y."/>
            <person name="Nishi S."/>
            <person name="Hori S."/>
            <person name="Arai W."/>
            <person name="Tsubouchi T."/>
            <person name="Morono Y."/>
            <person name="Uchiyama I."/>
            <person name="Ito T."/>
            <person name="Fujiyama A."/>
            <person name="Inagaki F."/>
            <person name="Takami H."/>
        </authorList>
    </citation>
    <scope>NUCLEOTIDE SEQUENCE</scope>
    <source>
        <strain evidence="1">Expedition CK06-06</strain>
    </source>
</reference>
<protein>
    <submittedName>
        <fullName evidence="1">Uncharacterized protein</fullName>
    </submittedName>
</protein>
<sequence length="156" mass="18851">SGKLKAVIFQNEEKKNEFERDRIGLEGTELISMFGAIDLNKYLEVCTKKREKEEPFVILRHSVGDYRKFVTENSVGKGEKIHLWQKKFDKELDTKFYSRLLKDTKNTRFEFMEGHKELIEFFRGESRMKFFKWNEMPVEEFLSRGHCYLYRVSNLW</sequence>